<dbReference type="Gene3D" id="3.40.50.2000">
    <property type="entry name" value="Glycogen Phosphorylase B"/>
    <property type="match status" value="2"/>
</dbReference>
<dbReference type="PANTHER" id="PTHR30160">
    <property type="entry name" value="TETRAACYLDISACCHARIDE 4'-KINASE-RELATED"/>
    <property type="match status" value="1"/>
</dbReference>
<dbReference type="OrthoDB" id="9797795at2"/>
<protein>
    <submittedName>
        <fullName evidence="3">Lipopolysaccharide heptosyltransferase family protein</fullName>
    </submittedName>
</protein>
<keyword evidence="4" id="KW-1185">Reference proteome</keyword>
<dbReference type="InterPro" id="IPR002201">
    <property type="entry name" value="Glyco_trans_9"/>
</dbReference>
<dbReference type="RefSeq" id="WP_127704173.1">
    <property type="nucleotide sequence ID" value="NZ_SACK01000002.1"/>
</dbReference>
<sequence length="327" mass="36691">MTLPAKTHILISRTDAIGDVVLTLPMCGYIKSVYPNAVISFLGRTYTGPVIKACAMVDHFINYDEMQKLPEPEMIRYLQDKNIDIVLHVFPNKHVAKLARKARIKTRIGTTNRPYHWLTCNKLVKLSRKKSNLHEAQLNMVLLRPLNMAVPELAEIPKYYQFKPAAEVPAQLKQILTTDKFNLILHPKSHGSGVEWGINNFAGLIDLLPAERFNIIITGSEKEKDLLNNWLKQQPEHVIDVTGQMNLDEFIAFIHSADGLVASGTGPLHIAAACGINTLGLFPNTRPIHPQRWAPLGLKANFIESDSGSLQSITPEMVAQKINQWKK</sequence>
<dbReference type="EMBL" id="SACK01000002">
    <property type="protein sequence ID" value="RVU01809.1"/>
    <property type="molecule type" value="Genomic_DNA"/>
</dbReference>
<proteinExistence type="predicted"/>
<dbReference type="SUPFAM" id="SSF53756">
    <property type="entry name" value="UDP-Glycosyltransferase/glycogen phosphorylase"/>
    <property type="match status" value="1"/>
</dbReference>
<dbReference type="CDD" id="cd03789">
    <property type="entry name" value="GT9_LPS_heptosyltransferase"/>
    <property type="match status" value="1"/>
</dbReference>
<evidence type="ECO:0000256" key="2">
    <source>
        <dbReference type="ARBA" id="ARBA00022679"/>
    </source>
</evidence>
<keyword evidence="2 3" id="KW-0808">Transferase</keyword>
<dbReference type="PANTHER" id="PTHR30160:SF15">
    <property type="entry name" value="GLYCOSYLTRANSFERASE HI_0523-RELATED"/>
    <property type="match status" value="1"/>
</dbReference>
<accession>A0A3S2UMA1</accession>
<keyword evidence="1" id="KW-0328">Glycosyltransferase</keyword>
<dbReference type="GO" id="GO:0005829">
    <property type="term" value="C:cytosol"/>
    <property type="evidence" value="ECO:0007669"/>
    <property type="project" value="TreeGrafter"/>
</dbReference>
<evidence type="ECO:0000313" key="3">
    <source>
        <dbReference type="EMBL" id="RVU01809.1"/>
    </source>
</evidence>
<organism evidence="3 4">
    <name type="scientific">Mucilaginibacter limnophilus</name>
    <dbReference type="NCBI Taxonomy" id="1932778"/>
    <lineage>
        <taxon>Bacteria</taxon>
        <taxon>Pseudomonadati</taxon>
        <taxon>Bacteroidota</taxon>
        <taxon>Sphingobacteriia</taxon>
        <taxon>Sphingobacteriales</taxon>
        <taxon>Sphingobacteriaceae</taxon>
        <taxon>Mucilaginibacter</taxon>
    </lineage>
</organism>
<dbReference type="GO" id="GO:0008713">
    <property type="term" value="F:ADP-heptose-lipopolysaccharide heptosyltransferase activity"/>
    <property type="evidence" value="ECO:0007669"/>
    <property type="project" value="TreeGrafter"/>
</dbReference>
<dbReference type="Proteomes" id="UP000282759">
    <property type="component" value="Unassembled WGS sequence"/>
</dbReference>
<reference evidence="3 4" key="1">
    <citation type="submission" date="2019-01" db="EMBL/GenBank/DDBJ databases">
        <authorList>
            <person name="Chen W.-M."/>
        </authorList>
    </citation>
    <scope>NUCLEOTIDE SEQUENCE [LARGE SCALE GENOMIC DNA]</scope>
    <source>
        <strain evidence="3 4">YBJ-36</strain>
    </source>
</reference>
<evidence type="ECO:0000256" key="1">
    <source>
        <dbReference type="ARBA" id="ARBA00022676"/>
    </source>
</evidence>
<name>A0A3S2UMA1_9SPHI</name>
<evidence type="ECO:0000313" key="4">
    <source>
        <dbReference type="Proteomes" id="UP000282759"/>
    </source>
</evidence>
<dbReference type="AlphaFoldDB" id="A0A3S2UMA1"/>
<comment type="caution">
    <text evidence="3">The sequence shown here is derived from an EMBL/GenBank/DDBJ whole genome shotgun (WGS) entry which is preliminary data.</text>
</comment>
<dbReference type="InterPro" id="IPR051199">
    <property type="entry name" value="LPS_LOS_Heptosyltrfase"/>
</dbReference>
<dbReference type="Pfam" id="PF01075">
    <property type="entry name" value="Glyco_transf_9"/>
    <property type="match status" value="1"/>
</dbReference>
<gene>
    <name evidence="3" type="ORF">EOD41_07575</name>
</gene>
<dbReference type="GO" id="GO:0009244">
    <property type="term" value="P:lipopolysaccharide core region biosynthetic process"/>
    <property type="evidence" value="ECO:0007669"/>
    <property type="project" value="TreeGrafter"/>
</dbReference>